<comment type="caution">
    <text evidence="1">The sequence shown here is derived from an EMBL/GenBank/DDBJ whole genome shotgun (WGS) entry which is preliminary data.</text>
</comment>
<organism evidence="1 2">
    <name type="scientific">Subtercola boreus</name>
    <dbReference type="NCBI Taxonomy" id="120213"/>
    <lineage>
        <taxon>Bacteria</taxon>
        <taxon>Bacillati</taxon>
        <taxon>Actinomycetota</taxon>
        <taxon>Actinomycetes</taxon>
        <taxon>Micrococcales</taxon>
        <taxon>Microbacteriaceae</taxon>
        <taxon>Subtercola</taxon>
    </lineage>
</organism>
<accession>A0A3E0VZZ0</accession>
<evidence type="ECO:0008006" key="3">
    <source>
        <dbReference type="Google" id="ProtNLM"/>
    </source>
</evidence>
<dbReference type="SMART" id="SM00855">
    <property type="entry name" value="PGAM"/>
    <property type="match status" value="1"/>
</dbReference>
<dbReference type="Gene3D" id="3.40.50.1240">
    <property type="entry name" value="Phosphoglycerate mutase-like"/>
    <property type="match status" value="1"/>
</dbReference>
<dbReference type="PROSITE" id="PS00175">
    <property type="entry name" value="PG_MUTASE"/>
    <property type="match status" value="1"/>
</dbReference>
<dbReference type="EMBL" id="NBXA01000007">
    <property type="protein sequence ID" value="RFA15311.1"/>
    <property type="molecule type" value="Genomic_DNA"/>
</dbReference>
<evidence type="ECO:0000313" key="2">
    <source>
        <dbReference type="Proteomes" id="UP000256709"/>
    </source>
</evidence>
<dbReference type="InterPro" id="IPR029033">
    <property type="entry name" value="His_PPase_superfam"/>
</dbReference>
<dbReference type="InterPro" id="IPR050275">
    <property type="entry name" value="PGM_Phosphatase"/>
</dbReference>
<sequence length="220" mass="23488">MRLLLIRHGQTLDNVNGAIGAVIPGPGLTELGQKQAAAIPAALSGERLAAIYVSTMKRTHETAQPLANERGLEVRQVEGLEEITSGDLEQRSDEEAITIYMSTVFSWWTSLDGRIPGGEDGHEFYRRYTGAIEGIAAEHPDSTVAVFSHGAAIRAWSSYAAANIDPDFSRTHPLHNTAVVVLEGSPGDGWNVTYWAGEPIGGAQLEDALAPDPTADALSD</sequence>
<dbReference type="RefSeq" id="WP_116282072.1">
    <property type="nucleotide sequence ID" value="NZ_NBXA01000007.1"/>
</dbReference>
<dbReference type="InterPro" id="IPR001345">
    <property type="entry name" value="PG/BPGM_mutase_AS"/>
</dbReference>
<dbReference type="GO" id="GO:0016791">
    <property type="term" value="F:phosphatase activity"/>
    <property type="evidence" value="ECO:0007669"/>
    <property type="project" value="TreeGrafter"/>
</dbReference>
<name>A0A3E0VZZ0_9MICO</name>
<proteinExistence type="predicted"/>
<dbReference type="PANTHER" id="PTHR48100">
    <property type="entry name" value="BROAD-SPECIFICITY PHOSPHATASE YOR283W-RELATED"/>
    <property type="match status" value="1"/>
</dbReference>
<evidence type="ECO:0000313" key="1">
    <source>
        <dbReference type="EMBL" id="RFA15311.1"/>
    </source>
</evidence>
<dbReference type="Proteomes" id="UP000256709">
    <property type="component" value="Unassembled WGS sequence"/>
</dbReference>
<dbReference type="AlphaFoldDB" id="A0A3E0VZZ0"/>
<gene>
    <name evidence="1" type="ORF">B7R21_04650</name>
</gene>
<dbReference type="CDD" id="cd07067">
    <property type="entry name" value="HP_PGM_like"/>
    <property type="match status" value="1"/>
</dbReference>
<protein>
    <recommendedName>
        <fullName evidence="3">Histidine phosphatase family protein</fullName>
    </recommendedName>
</protein>
<reference evidence="1 2" key="1">
    <citation type="submission" date="2017-04" db="EMBL/GenBank/DDBJ databases">
        <title>Comparative genome analysis of Subtercola boreus.</title>
        <authorList>
            <person name="Cho Y.-J."/>
            <person name="Cho A."/>
            <person name="Kim O.-S."/>
            <person name="Lee J.-I."/>
        </authorList>
    </citation>
    <scope>NUCLEOTIDE SEQUENCE [LARGE SCALE GENOMIC DNA]</scope>
    <source>
        <strain evidence="1 2">P27444</strain>
    </source>
</reference>
<dbReference type="GO" id="GO:0005737">
    <property type="term" value="C:cytoplasm"/>
    <property type="evidence" value="ECO:0007669"/>
    <property type="project" value="TreeGrafter"/>
</dbReference>
<dbReference type="OrthoDB" id="9793115at2"/>
<dbReference type="PANTHER" id="PTHR48100:SF58">
    <property type="entry name" value="PE-PGRS FAMILY PROTEIN PE_PGRS11"/>
    <property type="match status" value="1"/>
</dbReference>
<dbReference type="SUPFAM" id="SSF53254">
    <property type="entry name" value="Phosphoglycerate mutase-like"/>
    <property type="match status" value="1"/>
</dbReference>
<dbReference type="InterPro" id="IPR013078">
    <property type="entry name" value="His_Pase_superF_clade-1"/>
</dbReference>
<dbReference type="Pfam" id="PF00300">
    <property type="entry name" value="His_Phos_1"/>
    <property type="match status" value="1"/>
</dbReference>